<feature type="transmembrane region" description="Helical" evidence="6">
    <location>
        <begin position="705"/>
        <end position="726"/>
    </location>
</feature>
<feature type="transmembrane region" description="Helical" evidence="6">
    <location>
        <begin position="378"/>
        <end position="401"/>
    </location>
</feature>
<dbReference type="FunFam" id="1.20.1250.20:FF:000249">
    <property type="entry name" value="facilitated trehalose transporter Tret1"/>
    <property type="match status" value="1"/>
</dbReference>
<feature type="transmembrane region" description="Helical" evidence="6">
    <location>
        <begin position="572"/>
        <end position="591"/>
    </location>
</feature>
<reference evidence="8" key="1">
    <citation type="journal article" date="2020" name="BMC">
        <title>Leishmania infection induces a limited differential gene expression in the sand fly midgut.</title>
        <authorList>
            <person name="Coutinho-Abreu I.V."/>
            <person name="Serafim T.D."/>
            <person name="Meneses C."/>
            <person name="Kamhawi S."/>
            <person name="Oliveira F."/>
            <person name="Valenzuela J.G."/>
        </authorList>
    </citation>
    <scope>NUCLEOTIDE SEQUENCE</scope>
    <source>
        <strain evidence="8">Jacobina</strain>
        <tissue evidence="8">Midgut</tissue>
    </source>
</reference>
<evidence type="ECO:0000256" key="5">
    <source>
        <dbReference type="SAM" id="MobiDB-lite"/>
    </source>
</evidence>
<feature type="transmembrane region" description="Helical" evidence="6">
    <location>
        <begin position="77"/>
        <end position="95"/>
    </location>
</feature>
<feature type="transmembrane region" description="Helical" evidence="6">
    <location>
        <begin position="437"/>
        <end position="456"/>
    </location>
</feature>
<evidence type="ECO:0000313" key="8">
    <source>
        <dbReference type="EMBL" id="MBC1171717.1"/>
    </source>
</evidence>
<evidence type="ECO:0000256" key="6">
    <source>
        <dbReference type="SAM" id="Phobius"/>
    </source>
</evidence>
<feature type="domain" description="Major facilitator superfamily (MFS) profile" evidence="7">
    <location>
        <begin position="38"/>
        <end position="462"/>
    </location>
</feature>
<keyword evidence="3 6" id="KW-1133">Transmembrane helix</keyword>
<keyword evidence="4 6" id="KW-0472">Membrane</keyword>
<dbReference type="SUPFAM" id="SSF103473">
    <property type="entry name" value="MFS general substrate transporter"/>
    <property type="match status" value="2"/>
</dbReference>
<feature type="transmembrane region" description="Helical" evidence="6">
    <location>
        <begin position="320"/>
        <end position="345"/>
    </location>
</feature>
<dbReference type="InterPro" id="IPR036259">
    <property type="entry name" value="MFS_trans_sf"/>
</dbReference>
<evidence type="ECO:0000256" key="2">
    <source>
        <dbReference type="ARBA" id="ARBA00022692"/>
    </source>
</evidence>
<feature type="transmembrane region" description="Helical" evidence="6">
    <location>
        <begin position="977"/>
        <end position="999"/>
    </location>
</feature>
<feature type="transmembrane region" description="Helical" evidence="6">
    <location>
        <begin position="669"/>
        <end position="693"/>
    </location>
</feature>
<evidence type="ECO:0000259" key="7">
    <source>
        <dbReference type="PROSITE" id="PS50850"/>
    </source>
</evidence>
<dbReference type="AlphaFoldDB" id="A0A7G3AHS7"/>
<feature type="transmembrane region" description="Helical" evidence="6">
    <location>
        <begin position="823"/>
        <end position="848"/>
    </location>
</feature>
<dbReference type="PROSITE" id="PS00216">
    <property type="entry name" value="SUGAR_TRANSPORT_1"/>
    <property type="match status" value="2"/>
</dbReference>
<dbReference type="GO" id="GO:0016020">
    <property type="term" value="C:membrane"/>
    <property type="evidence" value="ECO:0007669"/>
    <property type="project" value="UniProtKB-SubCell"/>
</dbReference>
<dbReference type="VEuPathDB" id="VectorBase:LLONM1_009023"/>
<feature type="region of interest" description="Disordered" evidence="5">
    <location>
        <begin position="1"/>
        <end position="30"/>
    </location>
</feature>
<feature type="transmembrane region" description="Helical" evidence="6">
    <location>
        <begin position="860"/>
        <end position="881"/>
    </location>
</feature>
<dbReference type="GO" id="GO:0022857">
    <property type="term" value="F:transmembrane transporter activity"/>
    <property type="evidence" value="ECO:0007669"/>
    <property type="project" value="InterPro"/>
</dbReference>
<feature type="transmembrane region" description="Helical" evidence="6">
    <location>
        <begin position="917"/>
        <end position="939"/>
    </location>
</feature>
<dbReference type="PROSITE" id="PS50850">
    <property type="entry name" value="MFS"/>
    <property type="match status" value="2"/>
</dbReference>
<sequence>MGVETCDGEKKFLPNGDKNSSHNEPRDWRSSSKRQIFASFVANLTVLSSGMGLGYPATTLSLLTDPTSVVALTEDQGSWVASINTIFSPVGGLIASYTLDKFGRKKTLIAINILSIISWAIVAFSSRSDANVMYMEIIGARIIIGIVAGLSSSPSSVYSAEIAKPRLRGRLTVFTSISISSGVLIIYMLGYFINNDWRLVSGIAGIISIVALLALYFVPESPRWLVMKNRDTQAEKSLKRLNGKECNCKEELQQLTEQIHGNNAGGGRSLTRWEMLQRPEFYKPVFIMMCFFTFQQLSGTFVLVVYAVKFSVTAGVTLDPFLFTVLLGIARVLGTTIVGFLLDVLGRRQPAIIGGLGMGISLFGVVLCMWNPCPATKWIAAFLIFFYVFTSTVSFLVIPFAMIAEVYPQRMRGFASGITVSYAYVLCFLAIKIYPTLVTLIGSDYICLMYGTVAFLEVKESQSKESQEIINMVDEEVDAESFEEVDPDTKIYEMIAKRYMFDIPIVRRISKEPPPPKARKVEEKPKEIPTNPFEETQEEEQEKQSHQDEEVQTQEVYQLTEIIAGYQRRIDILICLNVISSGMSIAFPGLFFEQFYNPGRSEKEEFSKKEASWIASVNVLMVIVGVALTRHFLKRMGNKKSFIMIGTLNIISWIILGLSGYYYCHLIAIVQMLLARILQGITGGFTFIMAIIFESEIAFTNIRGVLTVLPTVSFNVGIILVNLFGIGFPNNWEIVCFICSLVCLIITIATIFVPETQSFSTAKKTGSDSQVFLDEPHKKVPKEMIYLKNLEQMISQYRKKSPLHDDFRDFWANFRKKHLLRPLIILFGINFFFHFSGFYIICIYTAYILHAMQVQQHVTLLILCVNFSRLAGVAMALICFLKIKRTLTFKLSGIGMIISLVGLVLLSFFPAMKIISVIFLIIYVFFNSLGFTILVCVLVPEIIPKIFRTTILTIIVVFSSIVGFCLIVSFPHKSVDVGIHFLFYAVLNFIAIIFVHLAVPETYKKSYEQIQAQFHPKNHHLHHPHLQHHEELQKQTEGSAATTATPRAASGS</sequence>
<name>A0A7G3AHS7_LUTLO</name>
<organism evidence="8">
    <name type="scientific">Lutzomyia longipalpis</name>
    <name type="common">Sand fly</name>
    <dbReference type="NCBI Taxonomy" id="7200"/>
    <lineage>
        <taxon>Eukaryota</taxon>
        <taxon>Metazoa</taxon>
        <taxon>Ecdysozoa</taxon>
        <taxon>Arthropoda</taxon>
        <taxon>Hexapoda</taxon>
        <taxon>Insecta</taxon>
        <taxon>Pterygota</taxon>
        <taxon>Neoptera</taxon>
        <taxon>Endopterygota</taxon>
        <taxon>Diptera</taxon>
        <taxon>Nematocera</taxon>
        <taxon>Psychodoidea</taxon>
        <taxon>Psychodidae</taxon>
        <taxon>Lutzomyia</taxon>
        <taxon>Lutzomyia</taxon>
    </lineage>
</organism>
<dbReference type="EMBL" id="GITU01003014">
    <property type="protein sequence ID" value="MBC1171717.1"/>
    <property type="molecule type" value="Transcribed_RNA"/>
</dbReference>
<feature type="transmembrane region" description="Helical" evidence="6">
    <location>
        <begin position="732"/>
        <end position="753"/>
    </location>
</feature>
<dbReference type="PROSITE" id="PS00217">
    <property type="entry name" value="SUGAR_TRANSPORT_2"/>
    <property type="match status" value="1"/>
</dbReference>
<evidence type="ECO:0000256" key="4">
    <source>
        <dbReference type="ARBA" id="ARBA00023136"/>
    </source>
</evidence>
<feature type="transmembrane region" description="Helical" evidence="6">
    <location>
        <begin position="413"/>
        <end position="431"/>
    </location>
</feature>
<feature type="transmembrane region" description="Helical" evidence="6">
    <location>
        <begin position="132"/>
        <end position="150"/>
    </location>
</feature>
<protein>
    <submittedName>
        <fullName evidence="8">Putative facilitated trehalose transporter tret1-2</fullName>
    </submittedName>
</protein>
<evidence type="ECO:0000256" key="1">
    <source>
        <dbReference type="ARBA" id="ARBA00004141"/>
    </source>
</evidence>
<dbReference type="InterPro" id="IPR005829">
    <property type="entry name" value="Sugar_transporter_CS"/>
</dbReference>
<feature type="transmembrane region" description="Helical" evidence="6">
    <location>
        <begin position="36"/>
        <end position="57"/>
    </location>
</feature>
<dbReference type="InterPro" id="IPR020846">
    <property type="entry name" value="MFS_dom"/>
</dbReference>
<proteinExistence type="predicted"/>
<dbReference type="Gene3D" id="1.20.1250.20">
    <property type="entry name" value="MFS general substrate transporter like domains"/>
    <property type="match status" value="2"/>
</dbReference>
<feature type="compositionally biased region" description="Low complexity" evidence="5">
    <location>
        <begin position="1040"/>
        <end position="1052"/>
    </location>
</feature>
<feature type="region of interest" description="Disordered" evidence="5">
    <location>
        <begin position="510"/>
        <end position="552"/>
    </location>
</feature>
<feature type="transmembrane region" description="Helical" evidence="6">
    <location>
        <begin position="893"/>
        <end position="911"/>
    </location>
</feature>
<keyword evidence="2 6" id="KW-0812">Transmembrane</keyword>
<feature type="transmembrane region" description="Helical" evidence="6">
    <location>
        <begin position="352"/>
        <end position="372"/>
    </location>
</feature>
<feature type="transmembrane region" description="Helical" evidence="6">
    <location>
        <begin position="951"/>
        <end position="971"/>
    </location>
</feature>
<dbReference type="InterPro" id="IPR005828">
    <property type="entry name" value="MFS_sugar_transport-like"/>
</dbReference>
<feature type="transmembrane region" description="Helical" evidence="6">
    <location>
        <begin position="171"/>
        <end position="193"/>
    </location>
</feature>
<feature type="domain" description="Major facilitator superfamily (MFS) profile" evidence="7">
    <location>
        <begin position="570"/>
        <end position="1003"/>
    </location>
</feature>
<dbReference type="VEuPathDB" id="VectorBase:LLONM1_001961"/>
<feature type="transmembrane region" description="Helical" evidence="6">
    <location>
        <begin position="641"/>
        <end position="663"/>
    </location>
</feature>
<feature type="transmembrane region" description="Helical" evidence="6">
    <location>
        <begin position="285"/>
        <end position="308"/>
    </location>
</feature>
<dbReference type="PANTHER" id="PTHR48021:SF89">
    <property type="entry name" value="FI02132P-RELATED"/>
    <property type="match status" value="1"/>
</dbReference>
<feature type="region of interest" description="Disordered" evidence="5">
    <location>
        <begin position="1025"/>
        <end position="1052"/>
    </location>
</feature>
<dbReference type="InterPro" id="IPR050549">
    <property type="entry name" value="MFS_Trehalose_Transporter"/>
</dbReference>
<evidence type="ECO:0000256" key="3">
    <source>
        <dbReference type="ARBA" id="ARBA00022989"/>
    </source>
</evidence>
<feature type="transmembrane region" description="Helical" evidence="6">
    <location>
        <begin position="611"/>
        <end position="629"/>
    </location>
</feature>
<feature type="transmembrane region" description="Helical" evidence="6">
    <location>
        <begin position="199"/>
        <end position="218"/>
    </location>
</feature>
<feature type="compositionally biased region" description="Basic and acidic residues" evidence="5">
    <location>
        <begin position="19"/>
        <end position="30"/>
    </location>
</feature>
<comment type="subcellular location">
    <subcellularLocation>
        <location evidence="1">Membrane</location>
        <topology evidence="1">Multi-pass membrane protein</topology>
    </subcellularLocation>
</comment>
<feature type="transmembrane region" description="Helical" evidence="6">
    <location>
        <begin position="107"/>
        <end position="126"/>
    </location>
</feature>
<accession>A0A7G3AHS7</accession>
<dbReference type="PANTHER" id="PTHR48021">
    <property type="match status" value="1"/>
</dbReference>
<dbReference type="Pfam" id="PF00083">
    <property type="entry name" value="Sugar_tr"/>
    <property type="match status" value="2"/>
</dbReference>